<keyword evidence="2" id="KW-1185">Reference proteome</keyword>
<protein>
    <submittedName>
        <fullName evidence="1">Uncharacterized protein</fullName>
    </submittedName>
</protein>
<evidence type="ECO:0000313" key="1">
    <source>
        <dbReference type="EMBL" id="KAH7852304.1"/>
    </source>
</evidence>
<organism evidence="1 2">
    <name type="scientific">Vaccinium darrowii</name>
    <dbReference type="NCBI Taxonomy" id="229202"/>
    <lineage>
        <taxon>Eukaryota</taxon>
        <taxon>Viridiplantae</taxon>
        <taxon>Streptophyta</taxon>
        <taxon>Embryophyta</taxon>
        <taxon>Tracheophyta</taxon>
        <taxon>Spermatophyta</taxon>
        <taxon>Magnoliopsida</taxon>
        <taxon>eudicotyledons</taxon>
        <taxon>Gunneridae</taxon>
        <taxon>Pentapetalae</taxon>
        <taxon>asterids</taxon>
        <taxon>Ericales</taxon>
        <taxon>Ericaceae</taxon>
        <taxon>Vaccinioideae</taxon>
        <taxon>Vaccinieae</taxon>
        <taxon>Vaccinium</taxon>
    </lineage>
</organism>
<gene>
    <name evidence="1" type="ORF">Vadar_023143</name>
</gene>
<proteinExistence type="predicted"/>
<dbReference type="Proteomes" id="UP000828048">
    <property type="component" value="Chromosome 8"/>
</dbReference>
<dbReference type="EMBL" id="CM037158">
    <property type="protein sequence ID" value="KAH7852304.1"/>
    <property type="molecule type" value="Genomic_DNA"/>
</dbReference>
<sequence length="452" mass="50029">MELCTSRTISNLPHSRLFTSNNTHPLRWKTFLCRKQPSISRTFPGLLYCSNYSVRSTSEEISSGTSQYVGEKPGLVTAEDVQPVEKNAYAKIEPEELPTENSDIDGQGQAFEFLDKLDLKLDSDYGYSVLLFGGSALVSLWIAAIIVSAIDSIPVFPKLMEAVGLGYTVWFGIRYLVFKKNREELVAKIEEIKEQKPTETIRPNDQMQVAISPLKPFHHRQVLYFSLLQIAGANKPMVTTTACSSSSGGGGNNPGAFTTIKERVTFEREIKKSKFIAIAGPISDERSAHSFLSELRDPRATHNCWAYKVGDQYRSNDDGEPSGTAGKPINSAIVSSGVDRVMVVVIRYFGGIKLGTGGLVRAYGGVAAECLKNATTVLVKSKVRLGMEVPFDLLGVVYHQIQSFHVEDIKQDYETGKDNISMVTFKVDFDRVKSLEDAVKANCSREIIFYKS</sequence>
<reference evidence="1 2" key="1">
    <citation type="journal article" date="2021" name="Hortic Res">
        <title>High-quality reference genome and annotation aids understanding of berry development for evergreen blueberry (Vaccinium darrowii).</title>
        <authorList>
            <person name="Yu J."/>
            <person name="Hulse-Kemp A.M."/>
            <person name="Babiker E."/>
            <person name="Staton M."/>
        </authorList>
    </citation>
    <scope>NUCLEOTIDE SEQUENCE [LARGE SCALE GENOMIC DNA]</scope>
    <source>
        <strain evidence="2">cv. NJ 8807/NJ 8810</strain>
        <tissue evidence="1">Young leaf</tissue>
    </source>
</reference>
<evidence type="ECO:0000313" key="2">
    <source>
        <dbReference type="Proteomes" id="UP000828048"/>
    </source>
</evidence>
<name>A0ACB7YGR2_9ERIC</name>
<comment type="caution">
    <text evidence="1">The sequence shown here is derived from an EMBL/GenBank/DDBJ whole genome shotgun (WGS) entry which is preliminary data.</text>
</comment>
<accession>A0ACB7YGR2</accession>